<sequence>MKSGMRCTADTDETLVRSFLERNQTAAVDHDEIMIFCMGDETGLRRSAPAAGSAPFSAYKCAILLESPPTIPPSFSCRYCDLSLLSSITSFSLETLTPSRSGWPFPEIGFREALSSHGGAGDGGDRWRRFGCREVLDQLQGGGHIRIVFSVRGVPGVREAPHGNLPQLHCAGCALPKGVRSSVILSIGTVSVLLSLEIDRQRSISIVGDRFRTVSAEGGRKKKREKKNEKENLELRCSSAMLSVARGRFLLPAWGEGTRR</sequence>
<protein>
    <submittedName>
        <fullName evidence="1">Uncharacterized protein</fullName>
    </submittedName>
</protein>
<evidence type="ECO:0000313" key="1">
    <source>
        <dbReference type="EMBL" id="RRT42773.1"/>
    </source>
</evidence>
<comment type="caution">
    <text evidence="1">The sequence shown here is derived from an EMBL/GenBank/DDBJ whole genome shotgun (WGS) entry which is preliminary data.</text>
</comment>
<accession>A0A426XTF8</accession>
<dbReference type="Proteomes" id="UP000287651">
    <property type="component" value="Unassembled WGS sequence"/>
</dbReference>
<reference evidence="1 2" key="1">
    <citation type="journal article" date="2014" name="Agronomy (Basel)">
        <title>A Draft Genome Sequence for Ensete ventricosum, the Drought-Tolerant Tree Against Hunger.</title>
        <authorList>
            <person name="Harrison J."/>
            <person name="Moore K.A."/>
            <person name="Paszkiewicz K."/>
            <person name="Jones T."/>
            <person name="Grant M."/>
            <person name="Ambacheew D."/>
            <person name="Muzemil S."/>
            <person name="Studholme D.J."/>
        </authorList>
    </citation>
    <scope>NUCLEOTIDE SEQUENCE [LARGE SCALE GENOMIC DNA]</scope>
</reference>
<name>A0A426XTF8_ENSVE</name>
<organism evidence="1 2">
    <name type="scientific">Ensete ventricosum</name>
    <name type="common">Abyssinian banana</name>
    <name type="synonym">Musa ensete</name>
    <dbReference type="NCBI Taxonomy" id="4639"/>
    <lineage>
        <taxon>Eukaryota</taxon>
        <taxon>Viridiplantae</taxon>
        <taxon>Streptophyta</taxon>
        <taxon>Embryophyta</taxon>
        <taxon>Tracheophyta</taxon>
        <taxon>Spermatophyta</taxon>
        <taxon>Magnoliopsida</taxon>
        <taxon>Liliopsida</taxon>
        <taxon>Zingiberales</taxon>
        <taxon>Musaceae</taxon>
        <taxon>Ensete</taxon>
    </lineage>
</organism>
<dbReference type="AlphaFoldDB" id="A0A426XTF8"/>
<proteinExistence type="predicted"/>
<gene>
    <name evidence="1" type="ORF">B296_00024517</name>
</gene>
<evidence type="ECO:0000313" key="2">
    <source>
        <dbReference type="Proteomes" id="UP000287651"/>
    </source>
</evidence>
<dbReference type="EMBL" id="AMZH03017589">
    <property type="protein sequence ID" value="RRT42773.1"/>
    <property type="molecule type" value="Genomic_DNA"/>
</dbReference>
<feature type="non-terminal residue" evidence="1">
    <location>
        <position position="260"/>
    </location>
</feature>